<name>A0ACB7T7U5_HYAAI</name>
<gene>
    <name evidence="1" type="ORF">HPB50_001782</name>
</gene>
<proteinExistence type="predicted"/>
<accession>A0ACB7T7U5</accession>
<evidence type="ECO:0000313" key="1">
    <source>
        <dbReference type="EMBL" id="KAH6942213.1"/>
    </source>
</evidence>
<organism evidence="1 2">
    <name type="scientific">Hyalomma asiaticum</name>
    <name type="common">Tick</name>
    <dbReference type="NCBI Taxonomy" id="266040"/>
    <lineage>
        <taxon>Eukaryota</taxon>
        <taxon>Metazoa</taxon>
        <taxon>Ecdysozoa</taxon>
        <taxon>Arthropoda</taxon>
        <taxon>Chelicerata</taxon>
        <taxon>Arachnida</taxon>
        <taxon>Acari</taxon>
        <taxon>Parasitiformes</taxon>
        <taxon>Ixodida</taxon>
        <taxon>Ixodoidea</taxon>
        <taxon>Ixodidae</taxon>
        <taxon>Hyalomminae</taxon>
        <taxon>Hyalomma</taxon>
    </lineage>
</organism>
<keyword evidence="2" id="KW-1185">Reference proteome</keyword>
<protein>
    <submittedName>
        <fullName evidence="1">Uncharacterized protein</fullName>
    </submittedName>
</protein>
<dbReference type="Proteomes" id="UP000821845">
    <property type="component" value="Chromosome 10"/>
</dbReference>
<sequence>MQKQAKPVKCHRGPVRTCQQDKPPLCRSGAAERWDDDDGEEGKSGKEPAENKDNGLVATLMGLNPLQLVRRHKVERKDSLEVLRKRRMNKEENAEPFPLQQCLGIGLTAFLVIVMVVYVVVGSCKRTLPVLPDDVPAIQLPFRYQGAADDARERDLVFLPTDDRPAPRRTTSAASDTPTDEPRDDDEGAADVTRRTTSLRT</sequence>
<dbReference type="EMBL" id="CM023490">
    <property type="protein sequence ID" value="KAH6942213.1"/>
    <property type="molecule type" value="Genomic_DNA"/>
</dbReference>
<evidence type="ECO:0000313" key="2">
    <source>
        <dbReference type="Proteomes" id="UP000821845"/>
    </source>
</evidence>
<comment type="caution">
    <text evidence="1">The sequence shown here is derived from an EMBL/GenBank/DDBJ whole genome shotgun (WGS) entry which is preliminary data.</text>
</comment>
<reference evidence="1" key="1">
    <citation type="submission" date="2020-05" db="EMBL/GenBank/DDBJ databases">
        <title>Large-scale comparative analyses of tick genomes elucidate their genetic diversity and vector capacities.</title>
        <authorList>
            <person name="Jia N."/>
            <person name="Wang J."/>
            <person name="Shi W."/>
            <person name="Du L."/>
            <person name="Sun Y."/>
            <person name="Zhan W."/>
            <person name="Jiang J."/>
            <person name="Wang Q."/>
            <person name="Zhang B."/>
            <person name="Ji P."/>
            <person name="Sakyi L.B."/>
            <person name="Cui X."/>
            <person name="Yuan T."/>
            <person name="Jiang B."/>
            <person name="Yang W."/>
            <person name="Lam T.T.-Y."/>
            <person name="Chang Q."/>
            <person name="Ding S."/>
            <person name="Wang X."/>
            <person name="Zhu J."/>
            <person name="Ruan X."/>
            <person name="Zhao L."/>
            <person name="Wei J."/>
            <person name="Que T."/>
            <person name="Du C."/>
            <person name="Cheng J."/>
            <person name="Dai P."/>
            <person name="Han X."/>
            <person name="Huang E."/>
            <person name="Gao Y."/>
            <person name="Liu J."/>
            <person name="Shao H."/>
            <person name="Ye R."/>
            <person name="Li L."/>
            <person name="Wei W."/>
            <person name="Wang X."/>
            <person name="Wang C."/>
            <person name="Yang T."/>
            <person name="Huo Q."/>
            <person name="Li W."/>
            <person name="Guo W."/>
            <person name="Chen H."/>
            <person name="Zhou L."/>
            <person name="Ni X."/>
            <person name="Tian J."/>
            <person name="Zhou Y."/>
            <person name="Sheng Y."/>
            <person name="Liu T."/>
            <person name="Pan Y."/>
            <person name="Xia L."/>
            <person name="Li J."/>
            <person name="Zhao F."/>
            <person name="Cao W."/>
        </authorList>
    </citation>
    <scope>NUCLEOTIDE SEQUENCE</scope>
    <source>
        <strain evidence="1">Hyas-2018</strain>
    </source>
</reference>